<dbReference type="HAMAP" id="MF_01506">
    <property type="entry name" value="Tlp"/>
    <property type="match status" value="1"/>
</dbReference>
<organism evidence="3 4">
    <name type="scientific">Clostridium taeniosporum</name>
    <dbReference type="NCBI Taxonomy" id="394958"/>
    <lineage>
        <taxon>Bacteria</taxon>
        <taxon>Bacillati</taxon>
        <taxon>Bacillota</taxon>
        <taxon>Clostridia</taxon>
        <taxon>Eubacteriales</taxon>
        <taxon>Clostridiaceae</taxon>
        <taxon>Clostridium</taxon>
    </lineage>
</organism>
<reference evidence="4" key="1">
    <citation type="submission" date="2016-09" db="EMBL/GenBank/DDBJ databases">
        <title>Genomics of Clostridium taeniosporum, an organism which forms endospores with ribbon-like appendages.</title>
        <authorList>
            <person name="Walker J.R."/>
        </authorList>
    </citation>
    <scope>NUCLEOTIDE SEQUENCE [LARGE SCALE GENOMIC DNA]</scope>
    <source>
        <strain evidence="4">1/k</strain>
    </source>
</reference>
<evidence type="ECO:0000313" key="4">
    <source>
        <dbReference type="Proteomes" id="UP000094652"/>
    </source>
</evidence>
<dbReference type="EMBL" id="CP017253">
    <property type="protein sequence ID" value="AOR24385.1"/>
    <property type="molecule type" value="Genomic_DNA"/>
</dbReference>
<proteinExistence type="inferred from homology"/>
<evidence type="ECO:0000256" key="1">
    <source>
        <dbReference type="HAMAP-Rule" id="MF_01506"/>
    </source>
</evidence>
<feature type="region of interest" description="Disordered" evidence="2">
    <location>
        <begin position="47"/>
        <end position="75"/>
    </location>
</feature>
<keyword evidence="4" id="KW-1185">Reference proteome</keyword>
<dbReference type="Proteomes" id="UP000094652">
    <property type="component" value="Chromosome"/>
</dbReference>
<dbReference type="OrthoDB" id="1799076at2"/>
<dbReference type="AlphaFoldDB" id="A0A1D7XM07"/>
<dbReference type="Pfam" id="PF19824">
    <property type="entry name" value="Tlp"/>
    <property type="match status" value="1"/>
</dbReference>
<dbReference type="KEGG" id="ctae:BGI42_11850"/>
<dbReference type="STRING" id="394958.BGI42_11850"/>
<sequence length="75" mass="9002">MKNNPDDRRNNVDRIQHNISNTIQNIHRANEMIEETDDENMKEILSDKNRRREESLNAMRSEIKDEAMDKQNGYK</sequence>
<evidence type="ECO:0000256" key="2">
    <source>
        <dbReference type="SAM" id="MobiDB-lite"/>
    </source>
</evidence>
<name>A0A1D7XM07_9CLOT</name>
<gene>
    <name evidence="1" type="primary">tlp</name>
    <name evidence="3" type="ORF">BGI42_11850</name>
</gene>
<dbReference type="RefSeq" id="WP_069680514.1">
    <property type="nucleotide sequence ID" value="NZ_CP017253.2"/>
</dbReference>
<comment type="similarity">
    <text evidence="1">Belongs to the Tlp family.</text>
</comment>
<feature type="compositionally biased region" description="Basic and acidic residues" evidence="2">
    <location>
        <begin position="47"/>
        <end position="69"/>
    </location>
</feature>
<dbReference type="InterPro" id="IPR017524">
    <property type="entry name" value="SASP_thioredoxin-like"/>
</dbReference>
<protein>
    <recommendedName>
        <fullName evidence="1">Protein Tlp homolog</fullName>
    </recommendedName>
</protein>
<dbReference type="NCBIfam" id="TIGR03090">
    <property type="entry name" value="SASP_tlp"/>
    <property type="match status" value="1"/>
</dbReference>
<evidence type="ECO:0000313" key="3">
    <source>
        <dbReference type="EMBL" id="AOR24385.1"/>
    </source>
</evidence>
<accession>A0A1D7XM07</accession>